<accession>A0ABS0AZL4</accession>
<sequence>MVFPFFSTNVLILLMDYFEYEHNGASLEAAAIGKRPAILIFHAWRGRDDFVLEKAKWLSELGYTGIALDMYGKGVFL</sequence>
<dbReference type="EMBL" id="JAAEJV010000028">
    <property type="protein sequence ID" value="MBF5059566.1"/>
    <property type="molecule type" value="Genomic_DNA"/>
</dbReference>
<name>A0ABS0AZL4_9BACT</name>
<dbReference type="InterPro" id="IPR002925">
    <property type="entry name" value="Dienelactn_hydro"/>
</dbReference>
<protein>
    <recommendedName>
        <fullName evidence="1">Dienelactone hydrolase domain-containing protein</fullName>
    </recommendedName>
</protein>
<comment type="caution">
    <text evidence="2">The sequence shown here is derived from an EMBL/GenBank/DDBJ whole genome shotgun (WGS) entry which is preliminary data.</text>
</comment>
<evidence type="ECO:0000313" key="2">
    <source>
        <dbReference type="EMBL" id="MBF5059566.1"/>
    </source>
</evidence>
<dbReference type="InterPro" id="IPR029058">
    <property type="entry name" value="AB_hydrolase_fold"/>
</dbReference>
<dbReference type="Proteomes" id="UP001194714">
    <property type="component" value="Unassembled WGS sequence"/>
</dbReference>
<reference evidence="2 3" key="1">
    <citation type="submission" date="2020-01" db="EMBL/GenBank/DDBJ databases">
        <title>Draft genome sequence of Cand. Neptunochlamydia vexilliferae K9.</title>
        <authorList>
            <person name="Schulz F."/>
            <person name="Koestlbacher S."/>
            <person name="Wascher F."/>
            <person name="Pizzetti I."/>
            <person name="Horn M."/>
        </authorList>
    </citation>
    <scope>NUCLEOTIDE SEQUENCE [LARGE SCALE GENOMIC DNA]</scope>
    <source>
        <strain evidence="2 3">K9</strain>
    </source>
</reference>
<evidence type="ECO:0000259" key="1">
    <source>
        <dbReference type="Pfam" id="PF01738"/>
    </source>
</evidence>
<dbReference type="Gene3D" id="3.40.50.1820">
    <property type="entry name" value="alpha/beta hydrolase"/>
    <property type="match status" value="1"/>
</dbReference>
<dbReference type="Pfam" id="PF01738">
    <property type="entry name" value="DLH"/>
    <property type="match status" value="1"/>
</dbReference>
<dbReference type="SUPFAM" id="SSF53474">
    <property type="entry name" value="alpha/beta-Hydrolases"/>
    <property type="match status" value="1"/>
</dbReference>
<organism evidence="2 3">
    <name type="scientific">Candidatus Neptunichlamydia vexilliferae</name>
    <dbReference type="NCBI Taxonomy" id="1651774"/>
    <lineage>
        <taxon>Bacteria</taxon>
        <taxon>Pseudomonadati</taxon>
        <taxon>Chlamydiota</taxon>
        <taxon>Chlamydiia</taxon>
        <taxon>Parachlamydiales</taxon>
        <taxon>Simkaniaceae</taxon>
        <taxon>Candidatus Neptunichlamydia</taxon>
    </lineage>
</organism>
<feature type="domain" description="Dienelactone hydrolase" evidence="1">
    <location>
        <begin position="31"/>
        <end position="75"/>
    </location>
</feature>
<keyword evidence="3" id="KW-1185">Reference proteome</keyword>
<evidence type="ECO:0000313" key="3">
    <source>
        <dbReference type="Proteomes" id="UP001194714"/>
    </source>
</evidence>
<proteinExistence type="predicted"/>
<gene>
    <name evidence="2" type="ORF">NEPTK9_001080</name>
</gene>